<comment type="caution">
    <text evidence="2">The sequence shown here is derived from an EMBL/GenBank/DDBJ whole genome shotgun (WGS) entry which is preliminary data.</text>
</comment>
<name>A0ABT0ETE7_9PSED</name>
<protein>
    <recommendedName>
        <fullName evidence="4">Lipoprotein</fullName>
    </recommendedName>
</protein>
<evidence type="ECO:0008006" key="4">
    <source>
        <dbReference type="Google" id="ProtNLM"/>
    </source>
</evidence>
<sequence>MRCWVSALLLLAVAGCSATAPSNHPAPITRVISGERCDVFVEAWVGHFQANVAKLDGQQTASLSHELKQARQALSASGQDEASCQLPLCIIQPKEGGRLDSYCGYRVADPSGDELYRWVPWVPGRR</sequence>
<organism evidence="2 3">
    <name type="scientific">Pseudomonas violetae</name>
    <dbReference type="NCBI Taxonomy" id="2915813"/>
    <lineage>
        <taxon>Bacteria</taxon>
        <taxon>Pseudomonadati</taxon>
        <taxon>Pseudomonadota</taxon>
        <taxon>Gammaproteobacteria</taxon>
        <taxon>Pseudomonadales</taxon>
        <taxon>Pseudomonadaceae</taxon>
        <taxon>Pseudomonas</taxon>
    </lineage>
</organism>
<gene>
    <name evidence="2" type="ORF">L9059_02200</name>
</gene>
<reference evidence="2 3" key="1">
    <citation type="submission" date="2022-02" db="EMBL/GenBank/DDBJ databases">
        <title>Comparative genomics of the first Antarctic Pseudomonas spp. capable of biotransforming 2,4,6-Trinitrotoluene.</title>
        <authorList>
            <person name="Cabrera M.A."/>
            <person name="Marquez S.L."/>
            <person name="Perez-Donoso J.M."/>
        </authorList>
    </citation>
    <scope>NUCLEOTIDE SEQUENCE [LARGE SCALE GENOMIC DNA]</scope>
    <source>
        <strain evidence="2 3">TNT19</strain>
    </source>
</reference>
<evidence type="ECO:0000313" key="3">
    <source>
        <dbReference type="Proteomes" id="UP001299876"/>
    </source>
</evidence>
<dbReference type="Proteomes" id="UP001299876">
    <property type="component" value="Unassembled WGS sequence"/>
</dbReference>
<feature type="signal peptide" evidence="1">
    <location>
        <begin position="1"/>
        <end position="20"/>
    </location>
</feature>
<dbReference type="EMBL" id="JAKNRW010000001">
    <property type="protein sequence ID" value="MCK1789018.1"/>
    <property type="molecule type" value="Genomic_DNA"/>
</dbReference>
<evidence type="ECO:0000313" key="2">
    <source>
        <dbReference type="EMBL" id="MCK1789018.1"/>
    </source>
</evidence>
<evidence type="ECO:0000256" key="1">
    <source>
        <dbReference type="SAM" id="SignalP"/>
    </source>
</evidence>
<dbReference type="RefSeq" id="WP_247286785.1">
    <property type="nucleotide sequence ID" value="NZ_JAKNRW010000001.1"/>
</dbReference>
<accession>A0ABT0ETE7</accession>
<keyword evidence="3" id="KW-1185">Reference proteome</keyword>
<proteinExistence type="predicted"/>
<keyword evidence="1" id="KW-0732">Signal</keyword>
<dbReference type="PROSITE" id="PS51257">
    <property type="entry name" value="PROKAR_LIPOPROTEIN"/>
    <property type="match status" value="1"/>
</dbReference>
<feature type="chain" id="PRO_5046348936" description="Lipoprotein" evidence="1">
    <location>
        <begin position="21"/>
        <end position="126"/>
    </location>
</feature>